<organism evidence="8 9">
    <name type="scientific">Microthyrium microscopicum</name>
    <dbReference type="NCBI Taxonomy" id="703497"/>
    <lineage>
        <taxon>Eukaryota</taxon>
        <taxon>Fungi</taxon>
        <taxon>Dikarya</taxon>
        <taxon>Ascomycota</taxon>
        <taxon>Pezizomycotina</taxon>
        <taxon>Dothideomycetes</taxon>
        <taxon>Dothideomycetes incertae sedis</taxon>
        <taxon>Microthyriales</taxon>
        <taxon>Microthyriaceae</taxon>
        <taxon>Microthyrium</taxon>
    </lineage>
</organism>
<dbReference type="InterPro" id="IPR036388">
    <property type="entry name" value="WH-like_DNA-bd_sf"/>
</dbReference>
<dbReference type="InterPro" id="IPR059120">
    <property type="entry name" value="Cullin-like_AB"/>
</dbReference>
<dbReference type="Gene3D" id="3.30.230.130">
    <property type="entry name" value="Cullin, Chain C, Domain 2"/>
    <property type="match status" value="1"/>
</dbReference>
<dbReference type="Pfam" id="PF25773">
    <property type="entry name" value="TPR_ANAPC2"/>
    <property type="match status" value="1"/>
</dbReference>
<keyword evidence="4" id="KW-0833">Ubl conjugation pathway</keyword>
<dbReference type="AlphaFoldDB" id="A0A6A6TZ64"/>
<proteinExistence type="inferred from homology"/>
<keyword evidence="5" id="KW-0131">Cell cycle</keyword>
<evidence type="ECO:0000256" key="2">
    <source>
        <dbReference type="ARBA" id="ARBA00022618"/>
    </source>
</evidence>
<evidence type="ECO:0000256" key="1">
    <source>
        <dbReference type="ARBA" id="ARBA00016068"/>
    </source>
</evidence>
<dbReference type="InterPro" id="IPR016158">
    <property type="entry name" value="Cullin_homology"/>
</dbReference>
<comment type="similarity">
    <text evidence="6">Belongs to the cullin family.</text>
</comment>
<dbReference type="InterPro" id="IPR036317">
    <property type="entry name" value="Cullin_homology_sf"/>
</dbReference>
<dbReference type="GO" id="GO:0005680">
    <property type="term" value="C:anaphase-promoting complex"/>
    <property type="evidence" value="ECO:0007669"/>
    <property type="project" value="TreeGrafter"/>
</dbReference>
<dbReference type="Pfam" id="PF26557">
    <property type="entry name" value="Cullin_AB"/>
    <property type="match status" value="1"/>
</dbReference>
<dbReference type="GO" id="GO:0006511">
    <property type="term" value="P:ubiquitin-dependent protein catabolic process"/>
    <property type="evidence" value="ECO:0007669"/>
    <property type="project" value="InterPro"/>
</dbReference>
<evidence type="ECO:0000259" key="7">
    <source>
        <dbReference type="PROSITE" id="PS50069"/>
    </source>
</evidence>
<reference evidence="8" key="1">
    <citation type="journal article" date="2020" name="Stud. Mycol.">
        <title>101 Dothideomycetes genomes: a test case for predicting lifestyles and emergence of pathogens.</title>
        <authorList>
            <person name="Haridas S."/>
            <person name="Albert R."/>
            <person name="Binder M."/>
            <person name="Bloem J."/>
            <person name="Labutti K."/>
            <person name="Salamov A."/>
            <person name="Andreopoulos B."/>
            <person name="Baker S."/>
            <person name="Barry K."/>
            <person name="Bills G."/>
            <person name="Bluhm B."/>
            <person name="Cannon C."/>
            <person name="Castanera R."/>
            <person name="Culley D."/>
            <person name="Daum C."/>
            <person name="Ezra D."/>
            <person name="Gonzalez J."/>
            <person name="Henrissat B."/>
            <person name="Kuo A."/>
            <person name="Liang C."/>
            <person name="Lipzen A."/>
            <person name="Lutzoni F."/>
            <person name="Magnuson J."/>
            <person name="Mondo S."/>
            <person name="Nolan M."/>
            <person name="Ohm R."/>
            <person name="Pangilinan J."/>
            <person name="Park H.-J."/>
            <person name="Ramirez L."/>
            <person name="Alfaro M."/>
            <person name="Sun H."/>
            <person name="Tritt A."/>
            <person name="Yoshinaga Y."/>
            <person name="Zwiers L.-H."/>
            <person name="Turgeon B."/>
            <person name="Goodwin S."/>
            <person name="Spatafora J."/>
            <person name="Crous P."/>
            <person name="Grigoriev I."/>
        </authorList>
    </citation>
    <scope>NUCLEOTIDE SEQUENCE</scope>
    <source>
        <strain evidence="8">CBS 115976</strain>
    </source>
</reference>
<dbReference type="GO" id="GO:0031625">
    <property type="term" value="F:ubiquitin protein ligase binding"/>
    <property type="evidence" value="ECO:0007669"/>
    <property type="project" value="InterPro"/>
</dbReference>
<dbReference type="InterPro" id="IPR057975">
    <property type="entry name" value="TPR_ANAPC2"/>
</dbReference>
<dbReference type="OrthoDB" id="5581181at2759"/>
<dbReference type="PANTHER" id="PTHR45957">
    <property type="entry name" value="ANAPHASE-PROMOTING COMPLEX SUBUNIT 2"/>
    <property type="match status" value="1"/>
</dbReference>
<dbReference type="GO" id="GO:0051301">
    <property type="term" value="P:cell division"/>
    <property type="evidence" value="ECO:0007669"/>
    <property type="project" value="UniProtKB-KW"/>
</dbReference>
<dbReference type="SUPFAM" id="SSF46785">
    <property type="entry name" value="Winged helix' DNA-binding domain"/>
    <property type="match status" value="1"/>
</dbReference>
<accession>A0A6A6TZ64</accession>
<dbReference type="EMBL" id="MU004241">
    <property type="protein sequence ID" value="KAF2665122.1"/>
    <property type="molecule type" value="Genomic_DNA"/>
</dbReference>
<keyword evidence="3" id="KW-0498">Mitosis</keyword>
<dbReference type="SMART" id="SM01013">
    <property type="entry name" value="APC2"/>
    <property type="match status" value="1"/>
</dbReference>
<dbReference type="SMART" id="SM00182">
    <property type="entry name" value="CULLIN"/>
    <property type="match status" value="1"/>
</dbReference>
<protein>
    <recommendedName>
        <fullName evidence="1">Anaphase-promoting complex subunit 2</fullName>
    </recommendedName>
</protein>
<dbReference type="SUPFAM" id="SSF75632">
    <property type="entry name" value="Cullin homology domain"/>
    <property type="match status" value="1"/>
</dbReference>
<gene>
    <name evidence="8" type="ORF">BT63DRAFT_406288</name>
</gene>
<dbReference type="InterPro" id="IPR036390">
    <property type="entry name" value="WH_DNA-bd_sf"/>
</dbReference>
<dbReference type="PROSITE" id="PS50069">
    <property type="entry name" value="CULLIN_2"/>
    <property type="match status" value="1"/>
</dbReference>
<dbReference type="Gene3D" id="1.20.1310.10">
    <property type="entry name" value="Cullin Repeats"/>
    <property type="match status" value="1"/>
</dbReference>
<dbReference type="InterPro" id="IPR014786">
    <property type="entry name" value="ANAPC2_C"/>
</dbReference>
<evidence type="ECO:0000256" key="5">
    <source>
        <dbReference type="ARBA" id="ARBA00023306"/>
    </source>
</evidence>
<sequence length="674" mass="75353">MVPALVSAFQQGNAMHDQNELSGVIAKLRNKLSKSLHPIFIDSIPGDNFYKGLTEVTLRSCTRTFRLHTESFHEDDAKYDIDYESSLKLLQLFENLRGVGLGDGPAVRAFARAIEEAIVQFVQSNWMGVDWDDRTPVITSLMIWVDKALAPFIKRAVSALTGVANPSMDEEVKRWTDLAVSWLGRSRIANLFTYICRWPESQGAILDIKGYIKTPEARKYLTVNFQQDVERRLLHAGATTKHILDIYMIIIQAFTTIDTRGVLLDNVSRPIRKYLKSRTDTARIIIASMLADLADESIRSSPDVSRAIADEMAKPIAPASDIHRHAPDLDFDNMAYQPQPTDASPDFRRADSSDAIAHLLSLYDKEQFVSVLRNILGEHLLRSTADVHLERETRLLELFKSRFGDDKLQACDVMLQDIANSRRLTRKILESAAFAHTDGGALTAQILSAFFWPELRDDEFRVPPPVQDLLAKYAEGFEQHQNMMKLKWIPALGRATVELVFEDRVVSESVPPWVASVVYAFDGGDAANPVAKSIEQLAEELEMEEPLVRNAVAFWASKQVLEESASTPGLYTVIEVLAEEGTRGKAPAAQAQEEVSAVKTAQDVFEENMDTYKAFIVAMVTNMGSMPLARILMMLKMALPGGFNFGETELRGCLQSMVEESTLVQNGDSYGVKR</sequence>
<dbReference type="GO" id="GO:0007091">
    <property type="term" value="P:metaphase/anaphase transition of mitotic cell cycle"/>
    <property type="evidence" value="ECO:0007669"/>
    <property type="project" value="TreeGrafter"/>
</dbReference>
<keyword evidence="2" id="KW-0132">Cell division</keyword>
<name>A0A6A6TZ64_9PEZI</name>
<evidence type="ECO:0000256" key="4">
    <source>
        <dbReference type="ARBA" id="ARBA00022786"/>
    </source>
</evidence>
<evidence type="ECO:0000313" key="8">
    <source>
        <dbReference type="EMBL" id="KAF2665122.1"/>
    </source>
</evidence>
<dbReference type="PANTHER" id="PTHR45957:SF1">
    <property type="entry name" value="ANAPHASE-PROMOTING COMPLEX SUBUNIT 2"/>
    <property type="match status" value="1"/>
</dbReference>
<evidence type="ECO:0000256" key="3">
    <source>
        <dbReference type="ARBA" id="ARBA00022776"/>
    </source>
</evidence>
<dbReference type="Proteomes" id="UP000799302">
    <property type="component" value="Unassembled WGS sequence"/>
</dbReference>
<dbReference type="GO" id="GO:0070979">
    <property type="term" value="P:protein K11-linked ubiquitination"/>
    <property type="evidence" value="ECO:0007669"/>
    <property type="project" value="TreeGrafter"/>
</dbReference>
<dbReference type="Pfam" id="PF08672">
    <property type="entry name" value="ANAPC2"/>
    <property type="match status" value="1"/>
</dbReference>
<evidence type="ECO:0000256" key="6">
    <source>
        <dbReference type="PROSITE-ProRule" id="PRU00330"/>
    </source>
</evidence>
<evidence type="ECO:0000313" key="9">
    <source>
        <dbReference type="Proteomes" id="UP000799302"/>
    </source>
</evidence>
<feature type="domain" description="Cullin family profile" evidence="7">
    <location>
        <begin position="362"/>
        <end position="556"/>
    </location>
</feature>
<dbReference type="Gene3D" id="1.10.10.10">
    <property type="entry name" value="Winged helix-like DNA-binding domain superfamily/Winged helix DNA-binding domain"/>
    <property type="match status" value="1"/>
</dbReference>
<keyword evidence="9" id="KW-1185">Reference proteome</keyword>
<dbReference type="InterPro" id="IPR044554">
    <property type="entry name" value="ANAPC2"/>
</dbReference>